<evidence type="ECO:0000313" key="4">
    <source>
        <dbReference type="Proteomes" id="UP000028712"/>
    </source>
</evidence>
<feature type="transmembrane region" description="Helical" evidence="1">
    <location>
        <begin position="90"/>
        <end position="110"/>
    </location>
</feature>
<dbReference type="Proteomes" id="UP000198424">
    <property type="component" value="Unassembled WGS sequence"/>
</dbReference>
<evidence type="ECO:0000313" key="2">
    <source>
        <dbReference type="EMBL" id="KFF13196.1"/>
    </source>
</evidence>
<reference evidence="3 5" key="2">
    <citation type="submission" date="2016-11" db="EMBL/GenBank/DDBJ databases">
        <title>Whole genomes of Flavobacteriaceae.</title>
        <authorList>
            <person name="Stine C."/>
            <person name="Li C."/>
            <person name="Tadesse D."/>
        </authorList>
    </citation>
    <scope>NUCLEOTIDE SEQUENCE [LARGE SCALE GENOMIC DNA]</scope>
    <source>
        <strain evidence="3 5">ATCC 29551</strain>
    </source>
</reference>
<feature type="transmembrane region" description="Helical" evidence="1">
    <location>
        <begin position="7"/>
        <end position="27"/>
    </location>
</feature>
<reference evidence="2 4" key="1">
    <citation type="submission" date="2014-07" db="EMBL/GenBank/DDBJ databases">
        <title>Genome of Flavobacterium hydatis DSM 2063.</title>
        <authorList>
            <person name="Pipes S.E."/>
            <person name="Stropko S.J."/>
            <person name="Newman J.D."/>
        </authorList>
    </citation>
    <scope>NUCLEOTIDE SEQUENCE [LARGE SCALE GENOMIC DNA]</scope>
    <source>
        <strain evidence="2 4">DSM 2063</strain>
    </source>
</reference>
<proteinExistence type="predicted"/>
<dbReference type="AlphaFoldDB" id="A0A086A932"/>
<comment type="caution">
    <text evidence="2">The sequence shown here is derived from an EMBL/GenBank/DDBJ whole genome shotgun (WGS) entry which is preliminary data.</text>
</comment>
<accession>A0A086A932</accession>
<dbReference type="Proteomes" id="UP000028712">
    <property type="component" value="Unassembled WGS sequence"/>
</dbReference>
<name>A0A086A932_FLAHY</name>
<dbReference type="EMBL" id="JPRM01000029">
    <property type="protein sequence ID" value="KFF13196.1"/>
    <property type="molecule type" value="Genomic_DNA"/>
</dbReference>
<organism evidence="2 4">
    <name type="scientific">Flavobacterium hydatis</name>
    <name type="common">Cytophaga aquatilis</name>
    <dbReference type="NCBI Taxonomy" id="991"/>
    <lineage>
        <taxon>Bacteria</taxon>
        <taxon>Pseudomonadati</taxon>
        <taxon>Bacteroidota</taxon>
        <taxon>Flavobacteriia</taxon>
        <taxon>Flavobacteriales</taxon>
        <taxon>Flavobacteriaceae</taxon>
        <taxon>Flavobacterium</taxon>
    </lineage>
</organism>
<keyword evidence="1" id="KW-0472">Membrane</keyword>
<dbReference type="EMBL" id="MUGY01000010">
    <property type="protein sequence ID" value="OXA94185.1"/>
    <property type="molecule type" value="Genomic_DNA"/>
</dbReference>
<sequence>MKVTITIIKYIIWLLLSILSGMAWMRIELGKPISIDPTSIFSIFNVLNGLYVWIIIWIGGFIGLVSFIPFVLVDIYYIKRKIKTRLYQNSIRFFAVLILSGLFTLIHYVLEFGLDWI</sequence>
<gene>
    <name evidence="3" type="ORF">B0A62_11035</name>
    <name evidence="2" type="ORF">IW20_18030</name>
</gene>
<keyword evidence="1" id="KW-0812">Transmembrane</keyword>
<evidence type="ECO:0000313" key="5">
    <source>
        <dbReference type="Proteomes" id="UP000198424"/>
    </source>
</evidence>
<protein>
    <submittedName>
        <fullName evidence="2">Uncharacterized protein</fullName>
    </submittedName>
</protein>
<evidence type="ECO:0000313" key="3">
    <source>
        <dbReference type="EMBL" id="OXA94185.1"/>
    </source>
</evidence>
<feature type="transmembrane region" description="Helical" evidence="1">
    <location>
        <begin position="50"/>
        <end position="78"/>
    </location>
</feature>
<evidence type="ECO:0000256" key="1">
    <source>
        <dbReference type="SAM" id="Phobius"/>
    </source>
</evidence>
<keyword evidence="5" id="KW-1185">Reference proteome</keyword>
<keyword evidence="1" id="KW-1133">Transmembrane helix</keyword>